<reference evidence="1 2" key="2">
    <citation type="journal article" date="2009" name="PLoS ONE">
        <title>An integrated genetic and cytogenetic map of the cucumber genome.</title>
        <authorList>
            <person name="Ren Y."/>
            <person name="Zhang Z."/>
            <person name="Liu J."/>
            <person name="Staub J.E."/>
            <person name="Han Y."/>
            <person name="Cheng Z."/>
            <person name="Li X."/>
            <person name="Lu J."/>
            <person name="Miao H."/>
            <person name="Kang H."/>
            <person name="Xie B."/>
            <person name="Gu X."/>
            <person name="Wang X."/>
            <person name="Du Y."/>
            <person name="Jin W."/>
            <person name="Huang S."/>
        </authorList>
    </citation>
    <scope>NUCLEOTIDE SEQUENCE [LARGE SCALE GENOMIC DNA]</scope>
    <source>
        <strain evidence="2">cv. 9930</strain>
    </source>
</reference>
<protein>
    <submittedName>
        <fullName evidence="1">Uncharacterized protein</fullName>
    </submittedName>
</protein>
<reference evidence="1 2" key="1">
    <citation type="journal article" date="2009" name="Nat. Genet.">
        <title>The genome of the cucumber, Cucumis sativus L.</title>
        <authorList>
            <person name="Huang S."/>
            <person name="Li R."/>
            <person name="Zhang Z."/>
            <person name="Li L."/>
            <person name="Gu X."/>
            <person name="Fan W."/>
            <person name="Lucas W.J."/>
            <person name="Wang X."/>
            <person name="Xie B."/>
            <person name="Ni P."/>
            <person name="Ren Y."/>
            <person name="Zhu H."/>
            <person name="Li J."/>
            <person name="Lin K."/>
            <person name="Jin W."/>
            <person name="Fei Z."/>
            <person name="Li G."/>
            <person name="Staub J."/>
            <person name="Kilian A."/>
            <person name="van der Vossen E.A."/>
            <person name="Wu Y."/>
            <person name="Guo J."/>
            <person name="He J."/>
            <person name="Jia Z."/>
            <person name="Ren Y."/>
            <person name="Tian G."/>
            <person name="Lu Y."/>
            <person name="Ruan J."/>
            <person name="Qian W."/>
            <person name="Wang M."/>
            <person name="Huang Q."/>
            <person name="Li B."/>
            <person name="Xuan Z."/>
            <person name="Cao J."/>
            <person name="Asan"/>
            <person name="Wu Z."/>
            <person name="Zhang J."/>
            <person name="Cai Q."/>
            <person name="Bai Y."/>
            <person name="Zhao B."/>
            <person name="Han Y."/>
            <person name="Li Y."/>
            <person name="Li X."/>
            <person name="Wang S."/>
            <person name="Shi Q."/>
            <person name="Liu S."/>
            <person name="Cho W.K."/>
            <person name="Kim J.Y."/>
            <person name="Xu Y."/>
            <person name="Heller-Uszynska K."/>
            <person name="Miao H."/>
            <person name="Cheng Z."/>
            <person name="Zhang S."/>
            <person name="Wu J."/>
            <person name="Yang Y."/>
            <person name="Kang H."/>
            <person name="Li M."/>
            <person name="Liang H."/>
            <person name="Ren X."/>
            <person name="Shi Z."/>
            <person name="Wen M."/>
            <person name="Jian M."/>
            <person name="Yang H."/>
            <person name="Zhang G."/>
            <person name="Yang Z."/>
            <person name="Chen R."/>
            <person name="Liu S."/>
            <person name="Li J."/>
            <person name="Ma L."/>
            <person name="Liu H."/>
            <person name="Zhou Y."/>
            <person name="Zhao J."/>
            <person name="Fang X."/>
            <person name="Li G."/>
            <person name="Fang L."/>
            <person name="Li Y."/>
            <person name="Liu D."/>
            <person name="Zheng H."/>
            <person name="Zhang Y."/>
            <person name="Qin N."/>
            <person name="Li Z."/>
            <person name="Yang G."/>
            <person name="Yang S."/>
            <person name="Bolund L."/>
            <person name="Kristiansen K."/>
            <person name="Zheng H."/>
            <person name="Li S."/>
            <person name="Zhang X."/>
            <person name="Yang H."/>
            <person name="Wang J."/>
            <person name="Sun R."/>
            <person name="Zhang B."/>
            <person name="Jiang S."/>
            <person name="Wang J."/>
            <person name="Du Y."/>
            <person name="Li S."/>
        </authorList>
    </citation>
    <scope>NUCLEOTIDE SEQUENCE [LARGE SCALE GENOMIC DNA]</scope>
    <source>
        <strain evidence="2">cv. 9930</strain>
    </source>
</reference>
<gene>
    <name evidence="1" type="ORF">Csa_6G471020</name>
</gene>
<evidence type="ECO:0000313" key="2">
    <source>
        <dbReference type="Proteomes" id="UP000029981"/>
    </source>
</evidence>
<organism evidence="1 2">
    <name type="scientific">Cucumis sativus</name>
    <name type="common">Cucumber</name>
    <dbReference type="NCBI Taxonomy" id="3659"/>
    <lineage>
        <taxon>Eukaryota</taxon>
        <taxon>Viridiplantae</taxon>
        <taxon>Streptophyta</taxon>
        <taxon>Embryophyta</taxon>
        <taxon>Tracheophyta</taxon>
        <taxon>Spermatophyta</taxon>
        <taxon>Magnoliopsida</taxon>
        <taxon>eudicotyledons</taxon>
        <taxon>Gunneridae</taxon>
        <taxon>Pentapetalae</taxon>
        <taxon>rosids</taxon>
        <taxon>fabids</taxon>
        <taxon>Cucurbitales</taxon>
        <taxon>Cucurbitaceae</taxon>
        <taxon>Benincaseae</taxon>
        <taxon>Cucumis</taxon>
    </lineage>
</organism>
<dbReference type="AlphaFoldDB" id="A0A0A0KHL1"/>
<sequence>MGLWAVKRRKAAGDEEVVANLPRGLEERSVAAASEEMEWREKPGTGSCLDTGDINLGIFSWLQSTANVS</sequence>
<dbReference type="Gramene" id="KGN48309">
    <property type="protein sequence ID" value="KGN48309"/>
    <property type="gene ID" value="Csa_6G471020"/>
</dbReference>
<dbReference type="EMBL" id="CM002927">
    <property type="protein sequence ID" value="KGN48309.1"/>
    <property type="molecule type" value="Genomic_DNA"/>
</dbReference>
<reference evidence="1 2" key="3">
    <citation type="journal article" date="2010" name="BMC Genomics">
        <title>Transcriptome sequencing and comparative analysis of cucumber flowers with different sex types.</title>
        <authorList>
            <person name="Guo S."/>
            <person name="Zheng Y."/>
            <person name="Joung J.G."/>
            <person name="Liu S."/>
            <person name="Zhang Z."/>
            <person name="Crasta O.R."/>
            <person name="Sobral B.W."/>
            <person name="Xu Y."/>
            <person name="Huang S."/>
            <person name="Fei Z."/>
        </authorList>
    </citation>
    <scope>NUCLEOTIDE SEQUENCE [LARGE SCALE GENOMIC DNA]</scope>
    <source>
        <strain evidence="2">cv. 9930</strain>
    </source>
</reference>
<accession>A0A0A0KHL1</accession>
<name>A0A0A0KHL1_CUCSA</name>
<dbReference type="Proteomes" id="UP000029981">
    <property type="component" value="Chromosome 6"/>
</dbReference>
<proteinExistence type="predicted"/>
<reference evidence="1 2" key="4">
    <citation type="journal article" date="2011" name="BMC Genomics">
        <title>RNA-Seq improves annotation of protein-coding genes in the cucumber genome.</title>
        <authorList>
            <person name="Li Z."/>
            <person name="Zhang Z."/>
            <person name="Yan P."/>
            <person name="Huang S."/>
            <person name="Fei Z."/>
            <person name="Lin K."/>
        </authorList>
    </citation>
    <scope>NUCLEOTIDE SEQUENCE [LARGE SCALE GENOMIC DNA]</scope>
    <source>
        <strain evidence="2">cv. 9930</strain>
    </source>
</reference>
<evidence type="ECO:0000313" key="1">
    <source>
        <dbReference type="EMBL" id="KGN48309.1"/>
    </source>
</evidence>
<keyword evidence="2" id="KW-1185">Reference proteome</keyword>